<name>A0A6A6N855_HEVBR</name>
<evidence type="ECO:0008006" key="3">
    <source>
        <dbReference type="Google" id="ProtNLM"/>
    </source>
</evidence>
<proteinExistence type="predicted"/>
<dbReference type="EMBL" id="JAAGAX010000002">
    <property type="protein sequence ID" value="KAF2322362.1"/>
    <property type="molecule type" value="Genomic_DNA"/>
</dbReference>
<dbReference type="Proteomes" id="UP000467840">
    <property type="component" value="Chromosome 11"/>
</dbReference>
<reference evidence="1 2" key="1">
    <citation type="journal article" date="2020" name="Mol. Plant">
        <title>The Chromosome-Based Rubber Tree Genome Provides New Insights into Spurge Genome Evolution and Rubber Biosynthesis.</title>
        <authorList>
            <person name="Liu J."/>
            <person name="Shi C."/>
            <person name="Shi C.C."/>
            <person name="Li W."/>
            <person name="Zhang Q.J."/>
            <person name="Zhang Y."/>
            <person name="Li K."/>
            <person name="Lu H.F."/>
            <person name="Shi C."/>
            <person name="Zhu S.T."/>
            <person name="Xiao Z.Y."/>
            <person name="Nan H."/>
            <person name="Yue Y."/>
            <person name="Zhu X.G."/>
            <person name="Wu Y."/>
            <person name="Hong X.N."/>
            <person name="Fan G.Y."/>
            <person name="Tong Y."/>
            <person name="Zhang D."/>
            <person name="Mao C.L."/>
            <person name="Liu Y.L."/>
            <person name="Hao S.J."/>
            <person name="Liu W.Q."/>
            <person name="Lv M.Q."/>
            <person name="Zhang H.B."/>
            <person name="Liu Y."/>
            <person name="Hu-Tang G.R."/>
            <person name="Wang J.P."/>
            <person name="Wang J.H."/>
            <person name="Sun Y.H."/>
            <person name="Ni S.B."/>
            <person name="Chen W.B."/>
            <person name="Zhang X.C."/>
            <person name="Jiao Y.N."/>
            <person name="Eichler E.E."/>
            <person name="Li G.H."/>
            <person name="Liu X."/>
            <person name="Gao L.Z."/>
        </authorList>
    </citation>
    <scope>NUCLEOTIDE SEQUENCE [LARGE SCALE GENOMIC DNA]</scope>
    <source>
        <strain evidence="2">cv. GT1</strain>
        <tissue evidence="1">Leaf</tissue>
    </source>
</reference>
<protein>
    <recommendedName>
        <fullName evidence="3">Retrotransposon gag domain-containing protein</fullName>
    </recommendedName>
</protein>
<keyword evidence="2" id="KW-1185">Reference proteome</keyword>
<evidence type="ECO:0000313" key="2">
    <source>
        <dbReference type="Proteomes" id="UP000467840"/>
    </source>
</evidence>
<evidence type="ECO:0000313" key="1">
    <source>
        <dbReference type="EMBL" id="KAF2322362.1"/>
    </source>
</evidence>
<accession>A0A6A6N855</accession>
<gene>
    <name evidence="1" type="ORF">GH714_012923</name>
</gene>
<dbReference type="AlphaFoldDB" id="A0A6A6N855"/>
<comment type="caution">
    <text evidence="1">The sequence shown here is derived from an EMBL/GenBank/DDBJ whole genome shotgun (WGS) entry which is preliminary data.</text>
</comment>
<sequence>MPPNVVGGKGRGANHGHSVCRVRLADVGRPHRDPIAAPPPLEEVADQELPKGGDEHDVTIFYDVVSGAYPAVHHPLFHLQVVTAAVTAKPKDPWEVVDRARHLGAYDFNGSSDADIADKWLKRVIKVFDLMKLTNADKMDNMHRLLQGKADSCFDGVRRRIGADLTWDRFVIEFRQEYLT</sequence>
<organism evidence="1 2">
    <name type="scientific">Hevea brasiliensis</name>
    <name type="common">Para rubber tree</name>
    <name type="synonym">Siphonia brasiliensis</name>
    <dbReference type="NCBI Taxonomy" id="3981"/>
    <lineage>
        <taxon>Eukaryota</taxon>
        <taxon>Viridiplantae</taxon>
        <taxon>Streptophyta</taxon>
        <taxon>Embryophyta</taxon>
        <taxon>Tracheophyta</taxon>
        <taxon>Spermatophyta</taxon>
        <taxon>Magnoliopsida</taxon>
        <taxon>eudicotyledons</taxon>
        <taxon>Gunneridae</taxon>
        <taxon>Pentapetalae</taxon>
        <taxon>rosids</taxon>
        <taxon>fabids</taxon>
        <taxon>Malpighiales</taxon>
        <taxon>Euphorbiaceae</taxon>
        <taxon>Crotonoideae</taxon>
        <taxon>Micrandreae</taxon>
        <taxon>Hevea</taxon>
    </lineage>
</organism>